<keyword evidence="2" id="KW-1185">Reference proteome</keyword>
<dbReference type="AlphaFoldDB" id="A0A163LV05"/>
<protein>
    <submittedName>
        <fullName evidence="1">Uncharacterized protein</fullName>
    </submittedName>
</protein>
<name>A0A163LV05_ABSGL</name>
<dbReference type="Proteomes" id="UP000078561">
    <property type="component" value="Unassembled WGS sequence"/>
</dbReference>
<dbReference type="EMBL" id="LT551459">
    <property type="protein sequence ID" value="SAL96918.1"/>
    <property type="molecule type" value="Genomic_DNA"/>
</dbReference>
<evidence type="ECO:0000313" key="2">
    <source>
        <dbReference type="Proteomes" id="UP000078561"/>
    </source>
</evidence>
<dbReference type="InParanoid" id="A0A163LV05"/>
<gene>
    <name evidence="1" type="primary">ABSGL_02368.1 scaffold 3364</name>
</gene>
<accession>A0A163LV05</accession>
<organism evidence="1">
    <name type="scientific">Absidia glauca</name>
    <name type="common">Pin mould</name>
    <dbReference type="NCBI Taxonomy" id="4829"/>
    <lineage>
        <taxon>Eukaryota</taxon>
        <taxon>Fungi</taxon>
        <taxon>Fungi incertae sedis</taxon>
        <taxon>Mucoromycota</taxon>
        <taxon>Mucoromycotina</taxon>
        <taxon>Mucoromycetes</taxon>
        <taxon>Mucorales</taxon>
        <taxon>Cunninghamellaceae</taxon>
        <taxon>Absidia</taxon>
    </lineage>
</organism>
<evidence type="ECO:0000313" key="1">
    <source>
        <dbReference type="EMBL" id="SAL96918.1"/>
    </source>
</evidence>
<proteinExistence type="predicted"/>
<reference evidence="1" key="1">
    <citation type="submission" date="2016-04" db="EMBL/GenBank/DDBJ databases">
        <authorList>
            <person name="Evans L.H."/>
            <person name="Alamgir A."/>
            <person name="Owens N."/>
            <person name="Weber N.D."/>
            <person name="Virtaneva K."/>
            <person name="Barbian K."/>
            <person name="Babar A."/>
            <person name="Rosenke K."/>
        </authorList>
    </citation>
    <scope>NUCLEOTIDE SEQUENCE [LARGE SCALE GENOMIC DNA]</scope>
    <source>
        <strain evidence="1">CBS 101.48</strain>
    </source>
</reference>
<sequence length="273" mass="31243">MPKIYHRRILKKLLGRNITLGKYDRYDFGGIKNAAGFRHITHDIENGSGKHHLHKVIAYQPIKEHFVRKDFRRASARWDINQTCSPSDVWQMSKKFVGMMNTFSETAAHMSGSSFGARIEVRQRLSRALQHHDQLVNDVFSIKEDSSLIFLPTGSVARLWISRWSAAKLVASNLKHQVQSRYRADRFWAAFWVAHVVNSLIQPLTMARYPAVVKRKLKEITSGPSDIIFFPGAIESNAGHFLSTMTFDDSIFELLNRHTNTSSVIHPTPHSFS</sequence>